<feature type="binding site" evidence="8">
    <location>
        <position position="39"/>
    </location>
    <ligand>
        <name>FMN</name>
        <dbReference type="ChEBI" id="CHEBI:58210"/>
        <note>ligand shared between dimeric partners</note>
    </ligand>
</feature>
<keyword evidence="12" id="KW-1185">Reference proteome</keyword>
<comment type="similarity">
    <text evidence="1 7">Belongs to the nitroreductase family.</text>
</comment>
<proteinExistence type="inferred from homology"/>
<name>A0A5B8KUD8_9HYPH</name>
<dbReference type="PIRSF" id="PIRSF000232">
    <property type="entry name" value="YdjA"/>
    <property type="match status" value="1"/>
</dbReference>
<evidence type="ECO:0000256" key="7">
    <source>
        <dbReference type="PIRNR" id="PIRNR000232"/>
    </source>
</evidence>
<dbReference type="Gene3D" id="3.40.109.10">
    <property type="entry name" value="NADH Oxidase"/>
    <property type="match status" value="1"/>
</dbReference>
<evidence type="ECO:0000256" key="2">
    <source>
        <dbReference type="ARBA" id="ARBA00022630"/>
    </source>
</evidence>
<evidence type="ECO:0000256" key="9">
    <source>
        <dbReference type="SAM" id="MobiDB-lite"/>
    </source>
</evidence>
<evidence type="ECO:0000313" key="11">
    <source>
        <dbReference type="EMBL" id="QDY99180.1"/>
    </source>
</evidence>
<feature type="binding site" evidence="8">
    <location>
        <position position="43"/>
    </location>
    <ligand>
        <name>FMN</name>
        <dbReference type="ChEBI" id="CHEBI:58210"/>
        <note>ligand shared between dimeric partners</note>
    </ligand>
</feature>
<evidence type="ECO:0000256" key="4">
    <source>
        <dbReference type="ARBA" id="ARBA00022857"/>
    </source>
</evidence>
<keyword evidence="2 7" id="KW-0285">Flavoprotein</keyword>
<feature type="domain" description="Nitroreductase" evidence="10">
    <location>
        <begin position="21"/>
        <end position="168"/>
    </location>
</feature>
<keyword evidence="5 7" id="KW-0560">Oxidoreductase</keyword>
<keyword evidence="6 7" id="KW-0520">NAD</keyword>
<evidence type="ECO:0000256" key="6">
    <source>
        <dbReference type="ARBA" id="ARBA00023027"/>
    </source>
</evidence>
<evidence type="ECO:0000256" key="8">
    <source>
        <dbReference type="PIRSR" id="PIRSR000232-1"/>
    </source>
</evidence>
<dbReference type="OrthoDB" id="9804207at2"/>
<dbReference type="InterPro" id="IPR000415">
    <property type="entry name" value="Nitroreductase-like"/>
</dbReference>
<dbReference type="EC" id="1.-.-.-" evidence="7"/>
<dbReference type="CDD" id="cd02135">
    <property type="entry name" value="YdjA-like"/>
    <property type="match status" value="1"/>
</dbReference>
<evidence type="ECO:0000256" key="3">
    <source>
        <dbReference type="ARBA" id="ARBA00022643"/>
    </source>
</evidence>
<dbReference type="Pfam" id="PF00881">
    <property type="entry name" value="Nitroreductase"/>
    <property type="match status" value="1"/>
</dbReference>
<dbReference type="EMBL" id="CP042301">
    <property type="protein sequence ID" value="QDY99180.1"/>
    <property type="molecule type" value="Genomic_DNA"/>
</dbReference>
<dbReference type="GO" id="GO:0016491">
    <property type="term" value="F:oxidoreductase activity"/>
    <property type="evidence" value="ECO:0007669"/>
    <property type="project" value="UniProtKB-UniRule"/>
</dbReference>
<sequence>MSSPIIDHLLTRKSPPIAELAEPGPTDAEIGTMLAAATRVPDHGRLAPWRFILYRGDARQNIGELLAALAEEREGPLTEARREQERTRFSRAPLVIGVVSAPKPNPKIPQWEMLLSGGMAAMNLIHAAHALGYGANMITNWYSDTAKGREILGLAPEERVVGFVHIGRHSGDVAERPRPDPAALLSEYRGPWRENS</sequence>
<organism evidence="11 12">
    <name type="scientific">Nitratireductor mangrovi</name>
    <dbReference type="NCBI Taxonomy" id="2599600"/>
    <lineage>
        <taxon>Bacteria</taxon>
        <taxon>Pseudomonadati</taxon>
        <taxon>Pseudomonadota</taxon>
        <taxon>Alphaproteobacteria</taxon>
        <taxon>Hyphomicrobiales</taxon>
        <taxon>Phyllobacteriaceae</taxon>
        <taxon>Nitratireductor</taxon>
    </lineage>
</organism>
<feature type="binding site" description="in other chain" evidence="8">
    <location>
        <begin position="12"/>
        <end position="14"/>
    </location>
    <ligand>
        <name>FMN</name>
        <dbReference type="ChEBI" id="CHEBI:58210"/>
        <note>ligand shared between dimeric partners</note>
    </ligand>
</feature>
<dbReference type="PANTHER" id="PTHR43821">
    <property type="entry name" value="NAD(P)H NITROREDUCTASE YDJA-RELATED"/>
    <property type="match status" value="1"/>
</dbReference>
<dbReference type="SUPFAM" id="SSF55469">
    <property type="entry name" value="FMN-dependent nitroreductase-like"/>
    <property type="match status" value="1"/>
</dbReference>
<feature type="region of interest" description="Disordered" evidence="9">
    <location>
        <begin position="171"/>
        <end position="196"/>
    </location>
</feature>
<dbReference type="InterPro" id="IPR026021">
    <property type="entry name" value="YdjA-like"/>
</dbReference>
<dbReference type="Proteomes" id="UP000321389">
    <property type="component" value="Chromosome"/>
</dbReference>
<keyword evidence="3 7" id="KW-0288">FMN</keyword>
<dbReference type="AlphaFoldDB" id="A0A5B8KUD8"/>
<evidence type="ECO:0000256" key="5">
    <source>
        <dbReference type="ARBA" id="ARBA00023002"/>
    </source>
</evidence>
<protein>
    <recommendedName>
        <fullName evidence="7">Putative NAD(P)H nitroreductase</fullName>
        <ecNumber evidence="7">1.-.-.-</ecNumber>
    </recommendedName>
</protein>
<accession>A0A5B8KUD8</accession>
<feature type="binding site" description="in other chain" evidence="8">
    <location>
        <begin position="137"/>
        <end position="139"/>
    </location>
    <ligand>
        <name>FMN</name>
        <dbReference type="ChEBI" id="CHEBI:58210"/>
        <note>ligand shared between dimeric partners</note>
    </ligand>
</feature>
<dbReference type="InterPro" id="IPR052530">
    <property type="entry name" value="NAD(P)H_nitroreductase"/>
</dbReference>
<dbReference type="RefSeq" id="WP_146297830.1">
    <property type="nucleotide sequence ID" value="NZ_CP042301.2"/>
</dbReference>
<evidence type="ECO:0000313" key="12">
    <source>
        <dbReference type="Proteomes" id="UP000321389"/>
    </source>
</evidence>
<evidence type="ECO:0000256" key="1">
    <source>
        <dbReference type="ARBA" id="ARBA00007118"/>
    </source>
</evidence>
<keyword evidence="4 7" id="KW-0521">NADP</keyword>
<reference evidence="11" key="1">
    <citation type="submission" date="2020-04" db="EMBL/GenBank/DDBJ databases">
        <title>Nitratireductor sp. nov. isolated from mangrove soil.</title>
        <authorList>
            <person name="Ye Y."/>
        </authorList>
    </citation>
    <scope>NUCLEOTIDE SEQUENCE</scope>
    <source>
        <strain evidence="11">SY7</strain>
    </source>
</reference>
<dbReference type="KEGG" id="niy:FQ775_01660"/>
<gene>
    <name evidence="11" type="ORF">FQ775_01660</name>
</gene>
<comment type="cofactor">
    <cofactor evidence="8">
        <name>FMN</name>
        <dbReference type="ChEBI" id="CHEBI:58210"/>
    </cofactor>
    <text evidence="8">Binds 1 FMN per subunit.</text>
</comment>
<dbReference type="InterPro" id="IPR029479">
    <property type="entry name" value="Nitroreductase"/>
</dbReference>
<dbReference type="PANTHER" id="PTHR43821:SF1">
    <property type="entry name" value="NAD(P)H NITROREDUCTASE YDJA-RELATED"/>
    <property type="match status" value="1"/>
</dbReference>
<evidence type="ECO:0000259" key="10">
    <source>
        <dbReference type="Pfam" id="PF00881"/>
    </source>
</evidence>